<dbReference type="InterPro" id="IPR041657">
    <property type="entry name" value="HTH_17"/>
</dbReference>
<protein>
    <submittedName>
        <fullName evidence="2">Helix-turn-helix transcriptional regulator</fullName>
    </submittedName>
</protein>
<dbReference type="Gene3D" id="1.10.10.10">
    <property type="entry name" value="Winged helix-like DNA-binding domain superfamily/Winged helix DNA-binding domain"/>
    <property type="match status" value="1"/>
</dbReference>
<reference evidence="3" key="1">
    <citation type="journal article" date="2019" name="Int. J. Syst. Evol. Microbiol.">
        <title>The Global Catalogue of Microorganisms (GCM) 10K type strain sequencing project: providing services to taxonomists for standard genome sequencing and annotation.</title>
        <authorList>
            <consortium name="The Broad Institute Genomics Platform"/>
            <consortium name="The Broad Institute Genome Sequencing Center for Infectious Disease"/>
            <person name="Wu L."/>
            <person name="Ma J."/>
        </authorList>
    </citation>
    <scope>NUCLEOTIDE SEQUENCE [LARGE SCALE GENOMIC DNA]</scope>
    <source>
        <strain evidence="3">JCM 11496</strain>
    </source>
</reference>
<dbReference type="InterPro" id="IPR009061">
    <property type="entry name" value="DNA-bd_dom_put_sf"/>
</dbReference>
<dbReference type="EMBL" id="JBHUGA010000012">
    <property type="protein sequence ID" value="MFD1846438.1"/>
    <property type="molecule type" value="Genomic_DNA"/>
</dbReference>
<dbReference type="Pfam" id="PF12728">
    <property type="entry name" value="HTH_17"/>
    <property type="match status" value="1"/>
</dbReference>
<keyword evidence="3" id="KW-1185">Reference proteome</keyword>
<dbReference type="SUPFAM" id="SSF46955">
    <property type="entry name" value="Putative DNA-binding domain"/>
    <property type="match status" value="1"/>
</dbReference>
<name>A0ABW4Q6W7_9MICC</name>
<sequence length="100" mass="11000">MTSKPSNRRLSDVLAALPPVSSFPAAAHMVLMEKHNEQSKAVPVKVLTRVEVARILGIAPKTLANWYSSGIGPPVVKLHGLVRYDEADFITWYQTMKTVA</sequence>
<dbReference type="Proteomes" id="UP001597307">
    <property type="component" value="Unassembled WGS sequence"/>
</dbReference>
<evidence type="ECO:0000259" key="1">
    <source>
        <dbReference type="Pfam" id="PF12728"/>
    </source>
</evidence>
<organism evidence="2 3">
    <name type="scientific">Arthrobacter flavus</name>
    <dbReference type="NCBI Taxonomy" id="95172"/>
    <lineage>
        <taxon>Bacteria</taxon>
        <taxon>Bacillati</taxon>
        <taxon>Actinomycetota</taxon>
        <taxon>Actinomycetes</taxon>
        <taxon>Micrococcales</taxon>
        <taxon>Micrococcaceae</taxon>
        <taxon>Arthrobacter</taxon>
    </lineage>
</organism>
<evidence type="ECO:0000313" key="3">
    <source>
        <dbReference type="Proteomes" id="UP001597307"/>
    </source>
</evidence>
<dbReference type="RefSeq" id="WP_343878183.1">
    <property type="nucleotide sequence ID" value="NZ_BAAAIJ010000011.1"/>
</dbReference>
<proteinExistence type="predicted"/>
<accession>A0ABW4Q6W7</accession>
<comment type="caution">
    <text evidence="2">The sequence shown here is derived from an EMBL/GenBank/DDBJ whole genome shotgun (WGS) entry which is preliminary data.</text>
</comment>
<dbReference type="InterPro" id="IPR036388">
    <property type="entry name" value="WH-like_DNA-bd_sf"/>
</dbReference>
<evidence type="ECO:0000313" key="2">
    <source>
        <dbReference type="EMBL" id="MFD1846438.1"/>
    </source>
</evidence>
<gene>
    <name evidence="2" type="ORF">ACFSFX_07490</name>
</gene>
<feature type="domain" description="Helix-turn-helix" evidence="1">
    <location>
        <begin position="47"/>
        <end position="94"/>
    </location>
</feature>